<dbReference type="PANTHER" id="PTHR12231:SF253">
    <property type="entry name" value="DPR-INTERACTING PROTEIN ETA, ISOFORM B-RELATED"/>
    <property type="match status" value="1"/>
</dbReference>
<evidence type="ECO:0000259" key="7">
    <source>
        <dbReference type="PROSITE" id="PS50835"/>
    </source>
</evidence>
<keyword evidence="9" id="KW-1185">Reference proteome</keyword>
<organism evidence="10">
    <name type="scientific">Anisakis simplex</name>
    <name type="common">Herring worm</name>
    <dbReference type="NCBI Taxonomy" id="6269"/>
    <lineage>
        <taxon>Eukaryota</taxon>
        <taxon>Metazoa</taxon>
        <taxon>Ecdysozoa</taxon>
        <taxon>Nematoda</taxon>
        <taxon>Chromadorea</taxon>
        <taxon>Rhabditida</taxon>
        <taxon>Spirurina</taxon>
        <taxon>Ascaridomorpha</taxon>
        <taxon>Ascaridoidea</taxon>
        <taxon>Anisakidae</taxon>
        <taxon>Anisakis</taxon>
        <taxon>Anisakis simplex complex</taxon>
    </lineage>
</organism>
<evidence type="ECO:0000256" key="2">
    <source>
        <dbReference type="ARBA" id="ARBA00022729"/>
    </source>
</evidence>
<reference evidence="10" key="1">
    <citation type="submission" date="2017-02" db="UniProtKB">
        <authorList>
            <consortium name="WormBaseParasite"/>
        </authorList>
    </citation>
    <scope>IDENTIFICATION</scope>
</reference>
<evidence type="ECO:0000313" key="8">
    <source>
        <dbReference type="EMBL" id="VDK61364.1"/>
    </source>
</evidence>
<dbReference type="FunFam" id="2.60.40.10:FF:000299">
    <property type="entry name" value="protogenin isoform X2"/>
    <property type="match status" value="1"/>
</dbReference>
<dbReference type="SMART" id="SM00408">
    <property type="entry name" value="IGc2"/>
    <property type="match status" value="1"/>
</dbReference>
<dbReference type="Pfam" id="PF07679">
    <property type="entry name" value="I-set"/>
    <property type="match status" value="1"/>
</dbReference>
<dbReference type="InterPro" id="IPR003598">
    <property type="entry name" value="Ig_sub2"/>
</dbReference>
<dbReference type="Proteomes" id="UP000267096">
    <property type="component" value="Unassembled WGS sequence"/>
</dbReference>
<dbReference type="SMART" id="SM00409">
    <property type="entry name" value="IG"/>
    <property type="match status" value="1"/>
</dbReference>
<comment type="similarity">
    <text evidence="1">Belongs to the immunoglobulin superfamily. DCC family.</text>
</comment>
<proteinExistence type="inferred from homology"/>
<dbReference type="InterPro" id="IPR003599">
    <property type="entry name" value="Ig_sub"/>
</dbReference>
<evidence type="ECO:0000256" key="1">
    <source>
        <dbReference type="ARBA" id="ARBA00009588"/>
    </source>
</evidence>
<dbReference type="InterPro" id="IPR007110">
    <property type="entry name" value="Ig-like_dom"/>
</dbReference>
<dbReference type="PANTHER" id="PTHR12231">
    <property type="entry name" value="CTX-RELATED TYPE I TRANSMEMBRANE PROTEIN"/>
    <property type="match status" value="1"/>
</dbReference>
<evidence type="ECO:0000256" key="6">
    <source>
        <dbReference type="ARBA" id="ARBA00023319"/>
    </source>
</evidence>
<dbReference type="SUPFAM" id="SSF48726">
    <property type="entry name" value="Immunoglobulin"/>
    <property type="match status" value="1"/>
</dbReference>
<sequence>MYWTYLIRYTCLASNKNGQVQHSFDLSIINSSVPLIIDSPQSRSVTPGQSVTLVCRASGQPPPKITWTFDGHPLDATDPHVTLVRFDTELTIRHVTREDEGTYNCRASSPLGYDSAEAKLKVRIPNKELLDSSLNEDILRTIVQQARTSVDRAINDSKKSFGHDTTSPWEFMKQFKFNVPQNVELTKAREIYEQSLLLVQDHVRNG</sequence>
<dbReference type="InterPro" id="IPR013783">
    <property type="entry name" value="Ig-like_fold"/>
</dbReference>
<dbReference type="EMBL" id="UYRR01034535">
    <property type="protein sequence ID" value="VDK61364.1"/>
    <property type="molecule type" value="Genomic_DNA"/>
</dbReference>
<keyword evidence="6" id="KW-0393">Immunoglobulin domain</keyword>
<keyword evidence="5" id="KW-0325">Glycoprotein</keyword>
<dbReference type="WBParaSite" id="ASIM_0001835501-mRNA-1">
    <property type="protein sequence ID" value="ASIM_0001835501-mRNA-1"/>
    <property type="gene ID" value="ASIM_0001835501"/>
</dbReference>
<keyword evidence="4" id="KW-1015">Disulfide bond</keyword>
<keyword evidence="2" id="KW-0732">Signal</keyword>
<protein>
    <submittedName>
        <fullName evidence="10">Putative peroxidasin (inferred by orthology to a S. mansoni protein)</fullName>
    </submittedName>
</protein>
<dbReference type="InterPro" id="IPR051170">
    <property type="entry name" value="Neural/epithelial_adhesion"/>
</dbReference>
<name>A0A0M3KBK8_ANISI</name>
<evidence type="ECO:0000256" key="5">
    <source>
        <dbReference type="ARBA" id="ARBA00023180"/>
    </source>
</evidence>
<dbReference type="Gene3D" id="2.60.40.10">
    <property type="entry name" value="Immunoglobulins"/>
    <property type="match status" value="1"/>
</dbReference>
<gene>
    <name evidence="8" type="ORF">ASIM_LOCUS17756</name>
</gene>
<dbReference type="OrthoDB" id="823504at2759"/>
<dbReference type="PROSITE" id="PS50835">
    <property type="entry name" value="IG_LIKE"/>
    <property type="match status" value="1"/>
</dbReference>
<reference evidence="8 9" key="2">
    <citation type="submission" date="2018-11" db="EMBL/GenBank/DDBJ databases">
        <authorList>
            <consortium name="Pathogen Informatics"/>
        </authorList>
    </citation>
    <scope>NUCLEOTIDE SEQUENCE [LARGE SCALE GENOMIC DNA]</scope>
</reference>
<evidence type="ECO:0000256" key="4">
    <source>
        <dbReference type="ARBA" id="ARBA00023157"/>
    </source>
</evidence>
<accession>A0A0M3KBK8</accession>
<dbReference type="AlphaFoldDB" id="A0A0M3KBK8"/>
<evidence type="ECO:0000313" key="10">
    <source>
        <dbReference type="WBParaSite" id="ASIM_0001835501-mRNA-1"/>
    </source>
</evidence>
<dbReference type="InterPro" id="IPR013098">
    <property type="entry name" value="Ig_I-set"/>
</dbReference>
<feature type="domain" description="Ig-like" evidence="7">
    <location>
        <begin position="34"/>
        <end position="123"/>
    </location>
</feature>
<keyword evidence="3" id="KW-0677">Repeat</keyword>
<evidence type="ECO:0000313" key="9">
    <source>
        <dbReference type="Proteomes" id="UP000267096"/>
    </source>
</evidence>
<evidence type="ECO:0000256" key="3">
    <source>
        <dbReference type="ARBA" id="ARBA00022737"/>
    </source>
</evidence>
<dbReference type="InterPro" id="IPR036179">
    <property type="entry name" value="Ig-like_dom_sf"/>
</dbReference>